<feature type="domain" description="DinB-like" evidence="1">
    <location>
        <begin position="7"/>
        <end position="150"/>
    </location>
</feature>
<dbReference type="STRING" id="1508404.JMA_08810"/>
<organism evidence="2 3">
    <name type="scientific">Jeotgalibacillus malaysiensis</name>
    <dbReference type="NCBI Taxonomy" id="1508404"/>
    <lineage>
        <taxon>Bacteria</taxon>
        <taxon>Bacillati</taxon>
        <taxon>Bacillota</taxon>
        <taxon>Bacilli</taxon>
        <taxon>Bacillales</taxon>
        <taxon>Caryophanaceae</taxon>
        <taxon>Jeotgalibacillus</taxon>
    </lineage>
</organism>
<dbReference type="InterPro" id="IPR024775">
    <property type="entry name" value="DinB-like"/>
</dbReference>
<dbReference type="BioCyc" id="JESP1508404:G14D9-10113-MONOMER"/>
<protein>
    <recommendedName>
        <fullName evidence="1">DinB-like domain-containing protein</fullName>
    </recommendedName>
</protein>
<evidence type="ECO:0000259" key="1">
    <source>
        <dbReference type="Pfam" id="PF12867"/>
    </source>
</evidence>
<dbReference type="SUPFAM" id="SSF109854">
    <property type="entry name" value="DinB/YfiT-like putative metalloenzymes"/>
    <property type="match status" value="1"/>
</dbReference>
<dbReference type="Gene3D" id="1.20.120.450">
    <property type="entry name" value="dinb family like domain"/>
    <property type="match status" value="1"/>
</dbReference>
<accession>A0A0B5ANT7</accession>
<evidence type="ECO:0000313" key="2">
    <source>
        <dbReference type="EMBL" id="AJD90198.1"/>
    </source>
</evidence>
<dbReference type="InterPro" id="IPR034660">
    <property type="entry name" value="DinB/YfiT-like"/>
</dbReference>
<gene>
    <name evidence="2" type="ORF">JMA_08810</name>
</gene>
<dbReference type="KEGG" id="jeo:JMA_08810"/>
<dbReference type="AlphaFoldDB" id="A0A0B5ANT7"/>
<name>A0A0B5ANT7_9BACL</name>
<dbReference type="Proteomes" id="UP000031449">
    <property type="component" value="Chromosome"/>
</dbReference>
<evidence type="ECO:0000313" key="3">
    <source>
        <dbReference type="Proteomes" id="UP000031449"/>
    </source>
</evidence>
<proteinExistence type="predicted"/>
<dbReference type="EMBL" id="CP009416">
    <property type="protein sequence ID" value="AJD90198.1"/>
    <property type="molecule type" value="Genomic_DNA"/>
</dbReference>
<sequence>MNPNMLETRHELIALVQSLNEEELNTPAPSGGWTVAQVVEHLAVAEVNFLKLVDHAIRQRKIGRADTKDFSIVRDRSVKMKAQHEPSAIRRDHEECLTMLQQSRKKTELFITEHKDIEQYIVSHPRFGDIPATSVFTLIAEHENRHIDQIKEILESIK</sequence>
<keyword evidence="3" id="KW-1185">Reference proteome</keyword>
<dbReference type="Pfam" id="PF12867">
    <property type="entry name" value="DinB_2"/>
    <property type="match status" value="1"/>
</dbReference>
<reference evidence="2 3" key="1">
    <citation type="submission" date="2014-08" db="EMBL/GenBank/DDBJ databases">
        <title>Complete genome of a marine bacteria Jeotgalibacillus malaysiensis.</title>
        <authorList>
            <person name="Yaakop A.S."/>
            <person name="Chan K.-G."/>
            <person name="Goh K.M."/>
        </authorList>
    </citation>
    <scope>NUCLEOTIDE SEQUENCE [LARGE SCALE GENOMIC DNA]</scope>
    <source>
        <strain evidence="2 3">D5</strain>
    </source>
</reference>
<dbReference type="HOGENOM" id="CLU_109379_1_0_9"/>